<dbReference type="InterPro" id="IPR006153">
    <property type="entry name" value="Cation/H_exchanger_TM"/>
</dbReference>
<dbReference type="OMA" id="ERECITE"/>
<evidence type="ECO:0000256" key="2">
    <source>
        <dbReference type="ARBA" id="ARBA00022692"/>
    </source>
</evidence>
<gene>
    <name evidence="8" type="primary">Contig8926.g9539</name>
    <name evidence="8" type="ORF">STYLEM_1040</name>
</gene>
<evidence type="ECO:0000256" key="6">
    <source>
        <dbReference type="SAM" id="Phobius"/>
    </source>
</evidence>
<evidence type="ECO:0000313" key="9">
    <source>
        <dbReference type="Proteomes" id="UP000039865"/>
    </source>
</evidence>
<sequence length="538" mass="59638">MAGQTNTYSPYPENEQFGALILLIFVSGLAGIALGLLGGFHFPAFLCFKGYHLKPIIRGIVIPPLIAMIIMGCIVRNYFGEKMIPYPQPWTGWIRGFCLCILLIRGGLQVSFTGKGLMVVFLSFIPQLFEATVVAFMAQGLFDMPLAMGYVLGYNLACISPSIIVPGLMSLNDRGYGKKKNIAGTLIAAGTFDDIICIICFSICKTIVLNDAGFNSGQSMGLAIGMLFVSFIVALVIGVAMGLLGWFFKFIKNPTIRIYSKLAFCVVGAMSFVIMEEYAGTKDTKYMAALFFGYTNFRIWGQDKPAKQIAWFWFFIQPCLFGTVGGSLLFSQIRSSDLGYGALMIIIGVTVRVIVVVIVTHSKTLNLKERLFMGITWIGKATVQAALSALLLNEVKKFPKNANYQEYFDYSNAQQTIAIFSIVICASIGSILLNSTGTKLLSKEEDEKEKTKVDQEKQVEQIEQRENINTDQNQSIEQQEDEGQSMMNVNLSEGVTENHLSKRIPVTTSPSRTQMIEYEQRLEDEVVRINASSVEIKF</sequence>
<comment type="subcellular location">
    <subcellularLocation>
        <location evidence="1">Membrane</location>
        <topology evidence="1">Multi-pass membrane protein</topology>
    </subcellularLocation>
</comment>
<feature type="transmembrane region" description="Helical" evidence="6">
    <location>
        <begin position="258"/>
        <end position="278"/>
    </location>
</feature>
<accession>A0A077ZUD8</accession>
<evidence type="ECO:0000256" key="3">
    <source>
        <dbReference type="ARBA" id="ARBA00022989"/>
    </source>
</evidence>
<feature type="transmembrane region" description="Helical" evidence="6">
    <location>
        <begin position="90"/>
        <end position="108"/>
    </location>
</feature>
<dbReference type="AlphaFoldDB" id="A0A077ZUD8"/>
<feature type="transmembrane region" description="Helical" evidence="6">
    <location>
        <begin position="148"/>
        <end position="171"/>
    </location>
</feature>
<dbReference type="InterPro" id="IPR051843">
    <property type="entry name" value="CPA1_transporter"/>
</dbReference>
<feature type="region of interest" description="Disordered" evidence="5">
    <location>
        <begin position="463"/>
        <end position="484"/>
    </location>
</feature>
<feature type="transmembrane region" description="Helical" evidence="6">
    <location>
        <begin position="412"/>
        <end position="433"/>
    </location>
</feature>
<feature type="transmembrane region" description="Helical" evidence="6">
    <location>
        <begin position="339"/>
        <end position="359"/>
    </location>
</feature>
<keyword evidence="3 6" id="KW-1133">Transmembrane helix</keyword>
<feature type="transmembrane region" description="Helical" evidence="6">
    <location>
        <begin position="312"/>
        <end position="333"/>
    </location>
</feature>
<evidence type="ECO:0000313" key="8">
    <source>
        <dbReference type="EMBL" id="CDW72086.1"/>
    </source>
</evidence>
<keyword evidence="9" id="KW-1185">Reference proteome</keyword>
<feature type="transmembrane region" description="Helical" evidence="6">
    <location>
        <begin position="371"/>
        <end position="392"/>
    </location>
</feature>
<dbReference type="GO" id="GO:0016020">
    <property type="term" value="C:membrane"/>
    <property type="evidence" value="ECO:0007669"/>
    <property type="project" value="UniProtKB-SubCell"/>
</dbReference>
<dbReference type="Pfam" id="PF00999">
    <property type="entry name" value="Na_H_Exchanger"/>
    <property type="match status" value="1"/>
</dbReference>
<evidence type="ECO:0000256" key="5">
    <source>
        <dbReference type="SAM" id="MobiDB-lite"/>
    </source>
</evidence>
<dbReference type="OrthoDB" id="313369at2759"/>
<dbReference type="PANTHER" id="PTHR31102:SF1">
    <property type="entry name" value="CATION_H+ EXCHANGER DOMAIN-CONTAINING PROTEIN"/>
    <property type="match status" value="1"/>
</dbReference>
<evidence type="ECO:0000259" key="7">
    <source>
        <dbReference type="Pfam" id="PF00999"/>
    </source>
</evidence>
<organism evidence="8 9">
    <name type="scientific">Stylonychia lemnae</name>
    <name type="common">Ciliate</name>
    <dbReference type="NCBI Taxonomy" id="5949"/>
    <lineage>
        <taxon>Eukaryota</taxon>
        <taxon>Sar</taxon>
        <taxon>Alveolata</taxon>
        <taxon>Ciliophora</taxon>
        <taxon>Intramacronucleata</taxon>
        <taxon>Spirotrichea</taxon>
        <taxon>Stichotrichia</taxon>
        <taxon>Sporadotrichida</taxon>
        <taxon>Oxytrichidae</taxon>
        <taxon>Stylonychinae</taxon>
        <taxon>Stylonychia</taxon>
    </lineage>
</organism>
<keyword evidence="4 6" id="KW-0472">Membrane</keyword>
<evidence type="ECO:0000256" key="4">
    <source>
        <dbReference type="ARBA" id="ARBA00023136"/>
    </source>
</evidence>
<protein>
    <submittedName>
        <fullName evidence="8">Mitochondrial sodium hydrogen exchanger 9b2 isoform x1</fullName>
    </submittedName>
</protein>
<proteinExistence type="predicted"/>
<feature type="transmembrane region" description="Helical" evidence="6">
    <location>
        <begin position="20"/>
        <end position="48"/>
    </location>
</feature>
<dbReference type="Proteomes" id="UP000039865">
    <property type="component" value="Unassembled WGS sequence"/>
</dbReference>
<name>A0A077ZUD8_STYLE</name>
<dbReference type="PANTHER" id="PTHR31102">
    <property type="match status" value="1"/>
</dbReference>
<reference evidence="8 9" key="1">
    <citation type="submission" date="2014-06" db="EMBL/GenBank/DDBJ databases">
        <authorList>
            <person name="Swart Estienne"/>
        </authorList>
    </citation>
    <scope>NUCLEOTIDE SEQUENCE [LARGE SCALE GENOMIC DNA]</scope>
    <source>
        <strain evidence="8 9">130c</strain>
    </source>
</reference>
<dbReference type="GO" id="GO:1902600">
    <property type="term" value="P:proton transmembrane transport"/>
    <property type="evidence" value="ECO:0007669"/>
    <property type="project" value="InterPro"/>
</dbReference>
<evidence type="ECO:0000256" key="1">
    <source>
        <dbReference type="ARBA" id="ARBA00004141"/>
    </source>
</evidence>
<dbReference type="InParanoid" id="A0A077ZUD8"/>
<feature type="domain" description="Cation/H+ exchanger transmembrane" evidence="7">
    <location>
        <begin position="55"/>
        <end position="432"/>
    </location>
</feature>
<keyword evidence="2 6" id="KW-0812">Transmembrane</keyword>
<feature type="transmembrane region" description="Helical" evidence="6">
    <location>
        <begin position="220"/>
        <end position="246"/>
    </location>
</feature>
<dbReference type="GO" id="GO:0015297">
    <property type="term" value="F:antiporter activity"/>
    <property type="evidence" value="ECO:0007669"/>
    <property type="project" value="InterPro"/>
</dbReference>
<feature type="transmembrane region" description="Helical" evidence="6">
    <location>
        <begin position="60"/>
        <end position="78"/>
    </location>
</feature>
<feature type="transmembrane region" description="Helical" evidence="6">
    <location>
        <begin position="183"/>
        <end position="208"/>
    </location>
</feature>
<dbReference type="EMBL" id="CCKQ01000997">
    <property type="protein sequence ID" value="CDW72086.1"/>
    <property type="molecule type" value="Genomic_DNA"/>
</dbReference>